<dbReference type="AlphaFoldDB" id="F6B4G5"/>
<sequence length="262" mass="28720">MIDALVLAGSLNNGPLCHCSAAKYEALIKIGPEAIVSYVIKALLQSGEIRRVMVVGPPELQEILPPRIIYVPSAQTVMENLRRGCGLAKGQLLVTTADIPLLTPESVQGFLKLCGDRSADLYFPVVPREIVEQKYPGVKRTYIHFKEGIVTGGNIFLVNPRVVDRCLTVGQELVDLRKSPLALARRVGLKLLLKLLCRALSLREAEARASQLLGIAGRAVICRYPEIGVDVDKPSDLKLVSQVLGYHFSPEDTNAEVIYRLN</sequence>
<evidence type="ECO:0000313" key="3">
    <source>
        <dbReference type="Proteomes" id="UP000009226"/>
    </source>
</evidence>
<evidence type="ECO:0000313" key="2">
    <source>
        <dbReference type="EMBL" id="AEF92988.1"/>
    </source>
</evidence>
<dbReference type="eggNOG" id="COG0746">
    <property type="taxonomic scope" value="Bacteria"/>
</dbReference>
<dbReference type="STRING" id="868595.Desca_0083"/>
<dbReference type="RefSeq" id="WP_013809414.1">
    <property type="nucleotide sequence ID" value="NC_015565.1"/>
</dbReference>
<dbReference type="GO" id="GO:0016779">
    <property type="term" value="F:nucleotidyltransferase activity"/>
    <property type="evidence" value="ECO:0007669"/>
    <property type="project" value="UniProtKB-ARBA"/>
</dbReference>
<name>F6B4G5_DESCC</name>
<reference evidence="2" key="1">
    <citation type="submission" date="2011-05" db="EMBL/GenBank/DDBJ databases">
        <title>Complete sequence of Desulfotomaculum carboxydivorans CO-1-SRB.</title>
        <authorList>
            <consortium name="US DOE Joint Genome Institute"/>
            <person name="Lucas S."/>
            <person name="Han J."/>
            <person name="Lapidus A."/>
            <person name="Cheng J.-F."/>
            <person name="Goodwin L."/>
            <person name="Pitluck S."/>
            <person name="Peters L."/>
            <person name="Mikhailova N."/>
            <person name="Lu M."/>
            <person name="Han C."/>
            <person name="Tapia R."/>
            <person name="Land M."/>
            <person name="Hauser L."/>
            <person name="Kyrpides N."/>
            <person name="Ivanova N."/>
            <person name="Pagani I."/>
            <person name="Stams A."/>
            <person name="Plugge C."/>
            <person name="Muyzer G."/>
            <person name="Kuever J."/>
            <person name="Parshina S."/>
            <person name="Ivanova A."/>
            <person name="Nazina T."/>
            <person name="Woyke T."/>
        </authorList>
    </citation>
    <scope>NUCLEOTIDE SEQUENCE [LARGE SCALE GENOMIC DNA]</scope>
    <source>
        <strain evidence="2">CO-1-SRB</strain>
    </source>
</reference>
<protein>
    <recommendedName>
        <fullName evidence="1">MobA-like NTP transferase domain-containing protein</fullName>
    </recommendedName>
</protein>
<dbReference type="KEGG" id="dca:Desca_0083"/>
<evidence type="ECO:0000259" key="1">
    <source>
        <dbReference type="Pfam" id="PF12804"/>
    </source>
</evidence>
<dbReference type="InterPro" id="IPR025877">
    <property type="entry name" value="MobA-like_NTP_Trfase"/>
</dbReference>
<dbReference type="Pfam" id="PF12804">
    <property type="entry name" value="NTP_transf_3"/>
    <property type="match status" value="1"/>
</dbReference>
<proteinExistence type="predicted"/>
<dbReference type="InterPro" id="IPR029044">
    <property type="entry name" value="Nucleotide-diphossugar_trans"/>
</dbReference>
<dbReference type="EMBL" id="CP002736">
    <property type="protein sequence ID" value="AEF92988.1"/>
    <property type="molecule type" value="Genomic_DNA"/>
</dbReference>
<dbReference type="Proteomes" id="UP000009226">
    <property type="component" value="Chromosome"/>
</dbReference>
<dbReference type="SUPFAM" id="SSF53448">
    <property type="entry name" value="Nucleotide-diphospho-sugar transferases"/>
    <property type="match status" value="1"/>
</dbReference>
<dbReference type="Gene3D" id="3.90.550.10">
    <property type="entry name" value="Spore Coat Polysaccharide Biosynthesis Protein SpsA, Chain A"/>
    <property type="match status" value="1"/>
</dbReference>
<dbReference type="HOGENOM" id="CLU_071013_1_0_9"/>
<gene>
    <name evidence="2" type="ordered locus">Desca_0083</name>
</gene>
<feature type="domain" description="MobA-like NTP transferase" evidence="1">
    <location>
        <begin position="26"/>
        <end position="130"/>
    </location>
</feature>
<organism evidence="2 3">
    <name type="scientific">Desulfotomaculum nigrificans (strain DSM 14880 / VKM B-2319 / CO-1-SRB)</name>
    <name type="common">Desulfotomaculum carboxydivorans</name>
    <dbReference type="NCBI Taxonomy" id="868595"/>
    <lineage>
        <taxon>Bacteria</taxon>
        <taxon>Bacillati</taxon>
        <taxon>Bacillota</taxon>
        <taxon>Clostridia</taxon>
        <taxon>Eubacteriales</taxon>
        <taxon>Desulfotomaculaceae</taxon>
        <taxon>Desulfotomaculum</taxon>
    </lineage>
</organism>
<keyword evidence="3" id="KW-1185">Reference proteome</keyword>
<accession>F6B4G5</accession>